<reference evidence="1" key="1">
    <citation type="submission" date="2019-11" db="EMBL/GenBank/DDBJ databases">
        <title>Nori genome reveals adaptations in red seaweeds to the harsh intertidal environment.</title>
        <authorList>
            <person name="Wang D."/>
            <person name="Mao Y."/>
        </authorList>
    </citation>
    <scope>NUCLEOTIDE SEQUENCE</scope>
    <source>
        <tissue evidence="1">Gametophyte</tissue>
    </source>
</reference>
<evidence type="ECO:0000313" key="1">
    <source>
        <dbReference type="EMBL" id="KAK1864858.1"/>
    </source>
</evidence>
<proteinExistence type="predicted"/>
<keyword evidence="2" id="KW-1185">Reference proteome</keyword>
<dbReference type="EMBL" id="CM020619">
    <property type="protein sequence ID" value="KAK1864858.1"/>
    <property type="molecule type" value="Genomic_DNA"/>
</dbReference>
<name>A0ACC3C4Y9_PYRYE</name>
<dbReference type="Proteomes" id="UP000798662">
    <property type="component" value="Chromosome 2"/>
</dbReference>
<comment type="caution">
    <text evidence="1">The sequence shown here is derived from an EMBL/GenBank/DDBJ whole genome shotgun (WGS) entry which is preliminary data.</text>
</comment>
<accession>A0ACC3C4Y9</accession>
<organism evidence="1 2">
    <name type="scientific">Pyropia yezoensis</name>
    <name type="common">Susabi-nori</name>
    <name type="synonym">Porphyra yezoensis</name>
    <dbReference type="NCBI Taxonomy" id="2788"/>
    <lineage>
        <taxon>Eukaryota</taxon>
        <taxon>Rhodophyta</taxon>
        <taxon>Bangiophyceae</taxon>
        <taxon>Bangiales</taxon>
        <taxon>Bangiaceae</taxon>
        <taxon>Pyropia</taxon>
    </lineage>
</organism>
<gene>
    <name evidence="1" type="ORF">I4F81_007395</name>
</gene>
<sequence length="346" mass="35580">MRPSAFLPPPSLSLRRTLFFGAAAAAAGRSATPSRLPARRRAPVPAYGVGGGRGGAAAAAPATVTPATTTRMLSAQVRVRQHVNPLSSRFQNPLDLPPGWYAETYTDPSAPLHMDIGCGKGRWAAAAAAASPGINYLGVEIRAALVDQANGWAAAAAAASAASGGSGGRNVAFLAANVNVVLPDLLATRIPAGVLASASVQFPDPHFKRRHRKRRTLTPALAATLATALPRGGTLLVQSDVRAVADAMCGVLEAARWGEGEAGEVAGTPSRGGVVWTPTTDAGAVWRAGAVEVEAATEAEAAAPPGSRPTTNREWLVDNPTGVPTEREACVLRNGGAIYRQLYIRV</sequence>
<evidence type="ECO:0000313" key="2">
    <source>
        <dbReference type="Proteomes" id="UP000798662"/>
    </source>
</evidence>
<protein>
    <submittedName>
        <fullName evidence="1">Uncharacterized protein</fullName>
    </submittedName>
</protein>